<dbReference type="InParanoid" id="D1C4T8"/>
<protein>
    <submittedName>
        <fullName evidence="3">Amidase</fullName>
        <ecNumber evidence="3">3.5.1.4</ecNumber>
    </submittedName>
</protein>
<feature type="domain" description="Amidase" evidence="2">
    <location>
        <begin position="116"/>
        <end position="530"/>
    </location>
</feature>
<evidence type="ECO:0000259" key="2">
    <source>
        <dbReference type="Pfam" id="PF01425"/>
    </source>
</evidence>
<dbReference type="HOGENOM" id="CLU_009600_0_3_0"/>
<evidence type="ECO:0000313" key="3">
    <source>
        <dbReference type="EMBL" id="ACZ39255.1"/>
    </source>
</evidence>
<dbReference type="eggNOG" id="COG0154">
    <property type="taxonomic scope" value="Bacteria"/>
</dbReference>
<reference evidence="3 4" key="2">
    <citation type="journal article" date="2010" name="Stand. Genomic Sci.">
        <title>Complete genome sequence of Desulfohalobium retbaense type strain (HR(100)).</title>
        <authorList>
            <person name="Spring S."/>
            <person name="Nolan M."/>
            <person name="Lapidus A."/>
            <person name="Glavina Del Rio T."/>
            <person name="Copeland A."/>
            <person name="Tice H."/>
            <person name="Cheng J.F."/>
            <person name="Lucas S."/>
            <person name="Land M."/>
            <person name="Chen F."/>
            <person name="Bruce D."/>
            <person name="Goodwin L."/>
            <person name="Pitluck S."/>
            <person name="Ivanova N."/>
            <person name="Mavromatis K."/>
            <person name="Mikhailova N."/>
            <person name="Pati A."/>
            <person name="Chen A."/>
            <person name="Palaniappan K."/>
            <person name="Hauser L."/>
            <person name="Chang Y.J."/>
            <person name="Jeffries C.D."/>
            <person name="Munk C."/>
            <person name="Kiss H."/>
            <person name="Chain P."/>
            <person name="Han C."/>
            <person name="Brettin T."/>
            <person name="Detter J.C."/>
            <person name="Schuler E."/>
            <person name="Goker M."/>
            <person name="Rohde M."/>
            <person name="Bristow J."/>
            <person name="Eisen J.A."/>
            <person name="Markowitz V."/>
            <person name="Hugenholtz P."/>
            <person name="Kyrpides N.C."/>
            <person name="Klenk H.P."/>
        </authorList>
    </citation>
    <scope>NUCLEOTIDE SEQUENCE [LARGE SCALE GENOMIC DNA]</scope>
    <source>
        <strain evidence="4">ATCC 49802 / DSM 20745 / S 6022</strain>
    </source>
</reference>
<dbReference type="Proteomes" id="UP000002027">
    <property type="component" value="Chromosome 1"/>
</dbReference>
<dbReference type="InterPro" id="IPR036928">
    <property type="entry name" value="AS_sf"/>
</dbReference>
<feature type="region of interest" description="Disordered" evidence="1">
    <location>
        <begin position="225"/>
        <end position="250"/>
    </location>
</feature>
<dbReference type="EC" id="3.5.1.4" evidence="3"/>
<evidence type="ECO:0000256" key="1">
    <source>
        <dbReference type="SAM" id="MobiDB-lite"/>
    </source>
</evidence>
<keyword evidence="4" id="KW-1185">Reference proteome</keyword>
<dbReference type="KEGG" id="sti:Sthe_1822"/>
<dbReference type="InterPro" id="IPR023631">
    <property type="entry name" value="Amidase_dom"/>
</dbReference>
<accession>D1C4T8</accession>
<dbReference type="Gene3D" id="3.90.1300.10">
    <property type="entry name" value="Amidase signature (AS) domain"/>
    <property type="match status" value="1"/>
</dbReference>
<dbReference type="InterPro" id="IPR000120">
    <property type="entry name" value="Amidase"/>
</dbReference>
<keyword evidence="3" id="KW-0378">Hydrolase</keyword>
<gene>
    <name evidence="3" type="ordered locus">Sthe_1822</name>
</gene>
<dbReference type="EMBL" id="CP001823">
    <property type="protein sequence ID" value="ACZ39255.1"/>
    <property type="molecule type" value="Genomic_DNA"/>
</dbReference>
<dbReference type="RefSeq" id="WP_012872301.1">
    <property type="nucleotide sequence ID" value="NC_013523.1"/>
</dbReference>
<feature type="region of interest" description="Disordered" evidence="1">
    <location>
        <begin position="65"/>
        <end position="95"/>
    </location>
</feature>
<dbReference type="PANTHER" id="PTHR11895:SF176">
    <property type="entry name" value="AMIDASE AMID-RELATED"/>
    <property type="match status" value="1"/>
</dbReference>
<dbReference type="STRING" id="479434.Sthe_1822"/>
<sequence>MSAGQDEQVLEKIVERVRTNVRAAGIPITDDDIQGMIDKGFLANVVAFEAIAAQTPTDLIPDYLKGWGEDGAPPAPTAAAPAGSAERAPATEREPGYETLAEVAARLRTGEVSPVELTQQALDRIAERDGELNSFQLVLADEALAAAREAEREIAADNWRGPLHGVPVAVKDLLAMKGTVTTAGSKILADWVTDFDAAAVERLREAGAVIVGKTRMSEFAYSPGSNNAHYGPTPNPWNREHDSAGSSSGSGAAVADGMVYGALGSDTGGSIRMPAGVCGIVGLKPTFGRVSLHGAVTLSWSLDHLGPMTRSVRDAAAMLQILAGHDPRDLRARAVPVPDYSAQLDAGVAGLRIGVLREDGSGMPLGTDEALAAWRAGLAALERNGAELVEIDIPEMQALRVLNSAIIAMEAATYHEPNLRERLDDFGDFMRHRVLSAYGYGPLALVKAQQARAALRRRLDAIFERVDLLSTPTLPYGAPRLGDPSRNTVFTSPFNALGWPAITVPVGRTAERLPLGLQLAGRPWDEVTVLRAAAVVEADGPWPGGKP</sequence>
<organism evidence="3 4">
    <name type="scientific">Sphaerobacter thermophilus (strain ATCC 49802 / DSM 20745 / KCCM 41009 / NCIMB 13125 / S 6022)</name>
    <dbReference type="NCBI Taxonomy" id="479434"/>
    <lineage>
        <taxon>Bacteria</taxon>
        <taxon>Pseudomonadati</taxon>
        <taxon>Thermomicrobiota</taxon>
        <taxon>Thermomicrobia</taxon>
        <taxon>Sphaerobacterales</taxon>
        <taxon>Sphaerobacterineae</taxon>
        <taxon>Sphaerobacteraceae</taxon>
        <taxon>Sphaerobacter</taxon>
    </lineage>
</organism>
<reference evidence="4" key="1">
    <citation type="submission" date="2009-11" db="EMBL/GenBank/DDBJ databases">
        <title>The complete chromosome 1 of Sphaerobacter thermophilus DSM 20745.</title>
        <authorList>
            <person name="Lucas S."/>
            <person name="Copeland A."/>
            <person name="Lapidus A."/>
            <person name="Glavina del Rio T."/>
            <person name="Dalin E."/>
            <person name="Tice H."/>
            <person name="Bruce D."/>
            <person name="Goodwin L."/>
            <person name="Pitluck S."/>
            <person name="Kyrpides N."/>
            <person name="Mavromatis K."/>
            <person name="Ivanova N."/>
            <person name="Mikhailova N."/>
            <person name="LaButti K.M."/>
            <person name="Clum A."/>
            <person name="Sun H.I."/>
            <person name="Brettin T."/>
            <person name="Detter J.C."/>
            <person name="Han C."/>
            <person name="Larimer F."/>
            <person name="Land M."/>
            <person name="Hauser L."/>
            <person name="Markowitz V."/>
            <person name="Cheng J.F."/>
            <person name="Hugenholtz P."/>
            <person name="Woyke T."/>
            <person name="Wu D."/>
            <person name="Steenblock K."/>
            <person name="Schneider S."/>
            <person name="Pukall R."/>
            <person name="Goeker M."/>
            <person name="Klenk H.P."/>
            <person name="Eisen J.A."/>
        </authorList>
    </citation>
    <scope>NUCLEOTIDE SEQUENCE [LARGE SCALE GENOMIC DNA]</scope>
    <source>
        <strain evidence="4">ATCC 49802 / DSM 20745 / S 6022</strain>
    </source>
</reference>
<dbReference type="AlphaFoldDB" id="D1C4T8"/>
<name>D1C4T8_SPHTD</name>
<dbReference type="Pfam" id="PF01425">
    <property type="entry name" value="Amidase"/>
    <property type="match status" value="1"/>
</dbReference>
<dbReference type="GO" id="GO:0004040">
    <property type="term" value="F:amidase activity"/>
    <property type="evidence" value="ECO:0007669"/>
    <property type="project" value="UniProtKB-EC"/>
</dbReference>
<dbReference type="PANTHER" id="PTHR11895">
    <property type="entry name" value="TRANSAMIDASE"/>
    <property type="match status" value="1"/>
</dbReference>
<proteinExistence type="predicted"/>
<dbReference type="SUPFAM" id="SSF75304">
    <property type="entry name" value="Amidase signature (AS) enzymes"/>
    <property type="match status" value="1"/>
</dbReference>
<evidence type="ECO:0000313" key="4">
    <source>
        <dbReference type="Proteomes" id="UP000002027"/>
    </source>
</evidence>
<feature type="compositionally biased region" description="Low complexity" evidence="1">
    <location>
        <begin position="77"/>
        <end position="88"/>
    </location>
</feature>